<sequence>MKLKIVAVGLFSLLFLFALFAGCGSNKNQVSESENELLKQADHDNGVSQGYSDGFEGGYEDGKNGISNPQPHPGSGVSAEFAAGYGEGFINGYEDGNSKAVAEGGSDIDESQEKAAVESAMLSFVKSNAVPGLEFKIQNIIIHENDAAGIAVCTSEKLENALVLMKKDSTGWHGVDFGTGIEPPSWYSY</sequence>
<dbReference type="Proteomes" id="UP000177876">
    <property type="component" value="Unassembled WGS sequence"/>
</dbReference>
<dbReference type="STRING" id="1797197.A2Y75_11695"/>
<keyword evidence="2" id="KW-0732">Signal</keyword>
<proteinExistence type="predicted"/>
<dbReference type="AlphaFoldDB" id="A0A1F2WM00"/>
<organism evidence="3 4">
    <name type="scientific">Candidatus Solincola sediminis</name>
    <dbReference type="NCBI Taxonomy" id="1797199"/>
    <lineage>
        <taxon>Bacteria</taxon>
        <taxon>Bacillati</taxon>
        <taxon>Actinomycetota</taxon>
        <taxon>Candidatus Geothermincolia</taxon>
        <taxon>Candidatus Geothermincolales</taxon>
        <taxon>Candidatus Geothermincolaceae</taxon>
        <taxon>Candidatus Solincola</taxon>
    </lineage>
</organism>
<dbReference type="PROSITE" id="PS51257">
    <property type="entry name" value="PROKAR_LIPOPROTEIN"/>
    <property type="match status" value="1"/>
</dbReference>
<gene>
    <name evidence="3" type="ORF">A2Y75_11695</name>
</gene>
<evidence type="ECO:0000256" key="1">
    <source>
        <dbReference type="SAM" id="MobiDB-lite"/>
    </source>
</evidence>
<evidence type="ECO:0000313" key="3">
    <source>
        <dbReference type="EMBL" id="OFW57895.1"/>
    </source>
</evidence>
<feature type="signal peptide" evidence="2">
    <location>
        <begin position="1"/>
        <end position="21"/>
    </location>
</feature>
<evidence type="ECO:0000256" key="2">
    <source>
        <dbReference type="SAM" id="SignalP"/>
    </source>
</evidence>
<dbReference type="EMBL" id="MELK01000029">
    <property type="protein sequence ID" value="OFW57895.1"/>
    <property type="molecule type" value="Genomic_DNA"/>
</dbReference>
<comment type="caution">
    <text evidence="3">The sequence shown here is derived from an EMBL/GenBank/DDBJ whole genome shotgun (WGS) entry which is preliminary data.</text>
</comment>
<protein>
    <submittedName>
        <fullName evidence="3">Uncharacterized protein</fullName>
    </submittedName>
</protein>
<feature type="region of interest" description="Disordered" evidence="1">
    <location>
        <begin position="41"/>
        <end position="77"/>
    </location>
</feature>
<feature type="chain" id="PRO_5038420940" evidence="2">
    <location>
        <begin position="22"/>
        <end position="189"/>
    </location>
</feature>
<accession>A0A1F2WM00</accession>
<name>A0A1F2WM00_9ACTN</name>
<reference evidence="3 4" key="1">
    <citation type="journal article" date="2016" name="Nat. Commun.">
        <title>Thousands of microbial genomes shed light on interconnected biogeochemical processes in an aquifer system.</title>
        <authorList>
            <person name="Anantharaman K."/>
            <person name="Brown C.T."/>
            <person name="Hug L.A."/>
            <person name="Sharon I."/>
            <person name="Castelle C.J."/>
            <person name="Probst A.J."/>
            <person name="Thomas B.C."/>
            <person name="Singh A."/>
            <person name="Wilkins M.J."/>
            <person name="Karaoz U."/>
            <person name="Brodie E.L."/>
            <person name="Williams K.H."/>
            <person name="Hubbard S.S."/>
            <person name="Banfield J.F."/>
        </authorList>
    </citation>
    <scope>NUCLEOTIDE SEQUENCE [LARGE SCALE GENOMIC DNA]</scope>
</reference>
<evidence type="ECO:0000313" key="4">
    <source>
        <dbReference type="Proteomes" id="UP000177876"/>
    </source>
</evidence>